<dbReference type="AlphaFoldDB" id="A0A4Y3WVW4"/>
<feature type="domain" description="MobA/VirD2-like nuclease" evidence="2">
    <location>
        <begin position="85"/>
        <end position="176"/>
    </location>
</feature>
<gene>
    <name evidence="3" type="ORF">PHY01_51870</name>
</gene>
<comment type="caution">
    <text evidence="3">The sequence shown here is derived from an EMBL/GenBank/DDBJ whole genome shotgun (WGS) entry which is preliminary data.</text>
</comment>
<organism evidence="3 4">
    <name type="scientific">Pseudonocardia hydrocarbonoxydans</name>
    <dbReference type="NCBI Taxonomy" id="76726"/>
    <lineage>
        <taxon>Bacteria</taxon>
        <taxon>Bacillati</taxon>
        <taxon>Actinomycetota</taxon>
        <taxon>Actinomycetes</taxon>
        <taxon>Pseudonocardiales</taxon>
        <taxon>Pseudonocardiaceae</taxon>
        <taxon>Pseudonocardia</taxon>
    </lineage>
</organism>
<evidence type="ECO:0000259" key="2">
    <source>
        <dbReference type="Pfam" id="PF03432"/>
    </source>
</evidence>
<feature type="region of interest" description="Disordered" evidence="1">
    <location>
        <begin position="449"/>
        <end position="495"/>
    </location>
</feature>
<dbReference type="Pfam" id="PF03432">
    <property type="entry name" value="Relaxase"/>
    <property type="match status" value="1"/>
</dbReference>
<name>A0A4Y3WVW4_9PSEU</name>
<dbReference type="OrthoDB" id="4382201at2"/>
<feature type="compositionally biased region" description="Basic and acidic residues" evidence="1">
    <location>
        <begin position="191"/>
        <end position="202"/>
    </location>
</feature>
<dbReference type="Proteomes" id="UP000320338">
    <property type="component" value="Unassembled WGS sequence"/>
</dbReference>
<keyword evidence="4" id="KW-1185">Reference proteome</keyword>
<feature type="region of interest" description="Disordered" evidence="1">
    <location>
        <begin position="180"/>
        <end position="202"/>
    </location>
</feature>
<accession>A0A4Y3WVW4</accession>
<reference evidence="3 4" key="1">
    <citation type="submission" date="2019-06" db="EMBL/GenBank/DDBJ databases">
        <title>Whole genome shotgun sequence of Pseudonocardia hydrocarbonoxydans NBRC 14498.</title>
        <authorList>
            <person name="Hosoyama A."/>
            <person name="Uohara A."/>
            <person name="Ohji S."/>
            <person name="Ichikawa N."/>
        </authorList>
    </citation>
    <scope>NUCLEOTIDE SEQUENCE [LARGE SCALE GENOMIC DNA]</scope>
    <source>
        <strain evidence="3 4">NBRC 14498</strain>
    </source>
</reference>
<sequence>MITKVVHGWRPGGLIAYLMGPGRAEEHRQPRVIASWDGLDAAWQPARTGAGSWDLDLGPLVAALRAPAVAAGLPDRQDDSGTRGYVWHCSARLAAGDRLLSDGEWAGITRELLDGAGVAARDDPGGPRWFAVRHADDHIHIAVVLVRQDTGRRFWPYRDYPRLRETARAIERRLGLTETATADGTAARSPSRGEIEKAARQGREPARVELARAVREAAVASSGAEEFIDALSAAGYLAELRRAPSGDPIGLKVARPGDLSATGQPVFYSGSKLASDLSMPKLRQRWADSARGPDTGSSATAGRQVARARRAVAVARRGVGVEDVESIGHATGDVLTALRGWPGAGRDLGEAADLFDRAARAPGRGVGRAGPSSVGLRRIARHLIRHRRVATDDDLGGVIVLAVAVAGLVREIAAWQRERGRTHQADAADNAAAVVDRWSAVLSTADHAGATRAAPRPLVGLQHGTGATPPRREPTTRRLPPSAAARPAPVHAGPA</sequence>
<proteinExistence type="predicted"/>
<dbReference type="EMBL" id="BJNG01000066">
    <property type="protein sequence ID" value="GEC22904.1"/>
    <property type="molecule type" value="Genomic_DNA"/>
</dbReference>
<feature type="compositionally biased region" description="Low complexity" evidence="1">
    <location>
        <begin position="477"/>
        <end position="495"/>
    </location>
</feature>
<evidence type="ECO:0000313" key="4">
    <source>
        <dbReference type="Proteomes" id="UP000320338"/>
    </source>
</evidence>
<evidence type="ECO:0000313" key="3">
    <source>
        <dbReference type="EMBL" id="GEC22904.1"/>
    </source>
</evidence>
<dbReference type="RefSeq" id="WP_141282810.1">
    <property type="nucleotide sequence ID" value="NZ_BJNG01000066.1"/>
</dbReference>
<protein>
    <recommendedName>
        <fullName evidence="2">MobA/VirD2-like nuclease domain-containing protein</fullName>
    </recommendedName>
</protein>
<dbReference type="InterPro" id="IPR005094">
    <property type="entry name" value="Endonuclease_MobA/VirD2"/>
</dbReference>
<evidence type="ECO:0000256" key="1">
    <source>
        <dbReference type="SAM" id="MobiDB-lite"/>
    </source>
</evidence>